<comment type="caution">
    <text evidence="1">The sequence shown here is derived from an EMBL/GenBank/DDBJ whole genome shotgun (WGS) entry which is preliminary data.</text>
</comment>
<dbReference type="EMBL" id="BOOO01000031">
    <property type="protein sequence ID" value="GII31939.1"/>
    <property type="molecule type" value="Genomic_DNA"/>
</dbReference>
<evidence type="ECO:0000313" key="1">
    <source>
        <dbReference type="EMBL" id="GII31939.1"/>
    </source>
</evidence>
<reference evidence="1 2" key="1">
    <citation type="submission" date="2021-01" db="EMBL/GenBank/DDBJ databases">
        <title>Whole genome shotgun sequence of Planotetraspora mira NBRC 15435.</title>
        <authorList>
            <person name="Komaki H."/>
            <person name="Tamura T."/>
        </authorList>
    </citation>
    <scope>NUCLEOTIDE SEQUENCE [LARGE SCALE GENOMIC DNA]</scope>
    <source>
        <strain evidence="1 2">NBRC 15435</strain>
    </source>
</reference>
<evidence type="ECO:0000313" key="2">
    <source>
        <dbReference type="Proteomes" id="UP000650628"/>
    </source>
</evidence>
<name>A0A8J3X9J5_9ACTN</name>
<organism evidence="1 2">
    <name type="scientific">Planotetraspora mira</name>
    <dbReference type="NCBI Taxonomy" id="58121"/>
    <lineage>
        <taxon>Bacteria</taxon>
        <taxon>Bacillati</taxon>
        <taxon>Actinomycetota</taxon>
        <taxon>Actinomycetes</taxon>
        <taxon>Streptosporangiales</taxon>
        <taxon>Streptosporangiaceae</taxon>
        <taxon>Planotetraspora</taxon>
    </lineage>
</organism>
<dbReference type="Proteomes" id="UP000650628">
    <property type="component" value="Unassembled WGS sequence"/>
</dbReference>
<dbReference type="AlphaFoldDB" id="A0A8J3X9J5"/>
<keyword evidence="2" id="KW-1185">Reference proteome</keyword>
<protein>
    <submittedName>
        <fullName evidence="1">Uncharacterized protein</fullName>
    </submittedName>
</protein>
<gene>
    <name evidence="1" type="ORF">Pmi06nite_53810</name>
</gene>
<accession>A0A8J3X9J5</accession>
<dbReference type="RefSeq" id="WP_203955851.1">
    <property type="nucleotide sequence ID" value="NZ_BOOO01000031.1"/>
</dbReference>
<sequence>MDGESSHAAVFAWLHIRPEKLHIRPEKRTQSGRFVCDCHPVPENTRKGLKAMTATTDTAA</sequence>
<proteinExistence type="predicted"/>